<evidence type="ECO:0000256" key="3">
    <source>
        <dbReference type="ARBA" id="ARBA00038502"/>
    </source>
</evidence>
<dbReference type="Pfam" id="PF13302">
    <property type="entry name" value="Acetyltransf_3"/>
    <property type="match status" value="1"/>
</dbReference>
<evidence type="ECO:0000256" key="2">
    <source>
        <dbReference type="ARBA" id="ARBA00023315"/>
    </source>
</evidence>
<dbReference type="Proteomes" id="UP001589832">
    <property type="component" value="Unassembled WGS sequence"/>
</dbReference>
<name>A0ABV6QCK6_9FLAO</name>
<keyword evidence="6" id="KW-1185">Reference proteome</keyword>
<sequence length="177" mass="20455">MMTFDNFKINLMQPNESEAFFYLIENNRNRLEDFFAGTVAKTLTLEDALTYGEEIQERISQQSYFPFLITDTTTDTFVGLVDVKNISWDIPKAELGYFIDANYQGKGLTSKAFKLVIDYLIETYKFKKMLCRVGSKNTASINVALKNNFQLEGTIRNDYKTTKGEIVDLNYYGRVFD</sequence>
<dbReference type="SUPFAM" id="SSF55729">
    <property type="entry name" value="Acyl-CoA N-acyltransferases (Nat)"/>
    <property type="match status" value="1"/>
</dbReference>
<dbReference type="PANTHER" id="PTHR43792:SF8">
    <property type="entry name" value="[RIBOSOMAL PROTEIN US5]-ALANINE N-ACETYLTRANSFERASE"/>
    <property type="match status" value="1"/>
</dbReference>
<keyword evidence="1 5" id="KW-0808">Transferase</keyword>
<dbReference type="InterPro" id="IPR000182">
    <property type="entry name" value="GNAT_dom"/>
</dbReference>
<comment type="caution">
    <text evidence="5">The sequence shown here is derived from an EMBL/GenBank/DDBJ whole genome shotgun (WGS) entry which is preliminary data.</text>
</comment>
<dbReference type="InterPro" id="IPR051531">
    <property type="entry name" value="N-acetyltransferase"/>
</dbReference>
<dbReference type="InterPro" id="IPR016181">
    <property type="entry name" value="Acyl_CoA_acyltransferase"/>
</dbReference>
<protein>
    <submittedName>
        <fullName evidence="5">GNAT family N-acetyltransferase</fullName>
        <ecNumber evidence="5">2.3.-.-</ecNumber>
    </submittedName>
</protein>
<evidence type="ECO:0000256" key="1">
    <source>
        <dbReference type="ARBA" id="ARBA00022679"/>
    </source>
</evidence>
<accession>A0ABV6QCK6</accession>
<dbReference type="EMBL" id="JBHLTQ010000005">
    <property type="protein sequence ID" value="MFC0604996.1"/>
    <property type="molecule type" value="Genomic_DNA"/>
</dbReference>
<proteinExistence type="inferred from homology"/>
<dbReference type="RefSeq" id="WP_386063586.1">
    <property type="nucleotide sequence ID" value="NZ_JBHLTQ010000005.1"/>
</dbReference>
<evidence type="ECO:0000313" key="6">
    <source>
        <dbReference type="Proteomes" id="UP001589832"/>
    </source>
</evidence>
<comment type="similarity">
    <text evidence="3">Belongs to the acetyltransferase family. RimJ subfamily.</text>
</comment>
<feature type="domain" description="N-acetyltransferase" evidence="4">
    <location>
        <begin position="29"/>
        <end position="170"/>
    </location>
</feature>
<keyword evidence="2 5" id="KW-0012">Acyltransferase</keyword>
<dbReference type="GO" id="GO:0016746">
    <property type="term" value="F:acyltransferase activity"/>
    <property type="evidence" value="ECO:0007669"/>
    <property type="project" value="UniProtKB-KW"/>
</dbReference>
<evidence type="ECO:0000313" key="5">
    <source>
        <dbReference type="EMBL" id="MFC0604996.1"/>
    </source>
</evidence>
<evidence type="ECO:0000259" key="4">
    <source>
        <dbReference type="PROSITE" id="PS51186"/>
    </source>
</evidence>
<reference evidence="5 6" key="1">
    <citation type="submission" date="2024-09" db="EMBL/GenBank/DDBJ databases">
        <authorList>
            <person name="Sun Q."/>
            <person name="Mori K."/>
        </authorList>
    </citation>
    <scope>NUCLEOTIDE SEQUENCE [LARGE SCALE GENOMIC DNA]</scope>
    <source>
        <strain evidence="5 6">NCAIM B.02481</strain>
    </source>
</reference>
<gene>
    <name evidence="5" type="ORF">ACFFGA_10560</name>
</gene>
<organism evidence="5 6">
    <name type="scientific">Winogradskyella pulchriflava</name>
    <dbReference type="NCBI Taxonomy" id="1110688"/>
    <lineage>
        <taxon>Bacteria</taxon>
        <taxon>Pseudomonadati</taxon>
        <taxon>Bacteroidota</taxon>
        <taxon>Flavobacteriia</taxon>
        <taxon>Flavobacteriales</taxon>
        <taxon>Flavobacteriaceae</taxon>
        <taxon>Winogradskyella</taxon>
    </lineage>
</organism>
<dbReference type="EC" id="2.3.-.-" evidence="5"/>
<dbReference type="PROSITE" id="PS51186">
    <property type="entry name" value="GNAT"/>
    <property type="match status" value="1"/>
</dbReference>
<dbReference type="PANTHER" id="PTHR43792">
    <property type="entry name" value="GNAT FAMILY, PUTATIVE (AFU_ORTHOLOGUE AFUA_3G00765)-RELATED-RELATED"/>
    <property type="match status" value="1"/>
</dbReference>
<dbReference type="Gene3D" id="3.40.630.30">
    <property type="match status" value="1"/>
</dbReference>